<dbReference type="Gramene" id="ONK77969">
    <property type="protein sequence ID" value="ONK77969"/>
    <property type="gene ID" value="A4U43_C02F12830"/>
</dbReference>
<evidence type="ECO:0000256" key="1">
    <source>
        <dbReference type="SAM" id="MobiDB-lite"/>
    </source>
</evidence>
<dbReference type="EMBL" id="CM007382">
    <property type="protein sequence ID" value="ONK77969.1"/>
    <property type="molecule type" value="Genomic_DNA"/>
</dbReference>
<organism evidence="2 3">
    <name type="scientific">Asparagus officinalis</name>
    <name type="common">Garden asparagus</name>
    <dbReference type="NCBI Taxonomy" id="4686"/>
    <lineage>
        <taxon>Eukaryota</taxon>
        <taxon>Viridiplantae</taxon>
        <taxon>Streptophyta</taxon>
        <taxon>Embryophyta</taxon>
        <taxon>Tracheophyta</taxon>
        <taxon>Spermatophyta</taxon>
        <taxon>Magnoliopsida</taxon>
        <taxon>Liliopsida</taxon>
        <taxon>Asparagales</taxon>
        <taxon>Asparagaceae</taxon>
        <taxon>Asparagoideae</taxon>
        <taxon>Asparagus</taxon>
    </lineage>
</organism>
<dbReference type="Proteomes" id="UP000243459">
    <property type="component" value="Chromosome 2"/>
</dbReference>
<dbReference type="AlphaFoldDB" id="A0A5P1FLY2"/>
<evidence type="ECO:0000313" key="2">
    <source>
        <dbReference type="EMBL" id="ONK77969.1"/>
    </source>
</evidence>
<accession>A0A5P1FLY2</accession>
<evidence type="ECO:0000313" key="3">
    <source>
        <dbReference type="Proteomes" id="UP000243459"/>
    </source>
</evidence>
<feature type="compositionally biased region" description="Basic and acidic residues" evidence="1">
    <location>
        <begin position="66"/>
        <end position="87"/>
    </location>
</feature>
<protein>
    <submittedName>
        <fullName evidence="2">Uncharacterized protein</fullName>
    </submittedName>
</protein>
<keyword evidence="3" id="KW-1185">Reference proteome</keyword>
<feature type="region of interest" description="Disordered" evidence="1">
    <location>
        <begin position="1"/>
        <end position="98"/>
    </location>
</feature>
<sequence length="98" mass="11246">MEKEPPSQLDSIRPHPAMESRDEIPQRVSPQFEEVDIRQSIRSADEPITEEFDRSDEEESIPVPLKLDDGGERRSSTTEEEEVKIVEENPTAVEEDEP</sequence>
<feature type="compositionally biased region" description="Basic and acidic residues" evidence="1">
    <location>
        <begin position="12"/>
        <end position="25"/>
    </location>
</feature>
<proteinExistence type="predicted"/>
<reference evidence="3" key="1">
    <citation type="journal article" date="2017" name="Nat. Commun.">
        <title>The asparagus genome sheds light on the origin and evolution of a young Y chromosome.</title>
        <authorList>
            <person name="Harkess A."/>
            <person name="Zhou J."/>
            <person name="Xu C."/>
            <person name="Bowers J.E."/>
            <person name="Van der Hulst R."/>
            <person name="Ayyampalayam S."/>
            <person name="Mercati F."/>
            <person name="Riccardi P."/>
            <person name="McKain M.R."/>
            <person name="Kakrana A."/>
            <person name="Tang H."/>
            <person name="Ray J."/>
            <person name="Groenendijk J."/>
            <person name="Arikit S."/>
            <person name="Mathioni S.M."/>
            <person name="Nakano M."/>
            <person name="Shan H."/>
            <person name="Telgmann-Rauber A."/>
            <person name="Kanno A."/>
            <person name="Yue Z."/>
            <person name="Chen H."/>
            <person name="Li W."/>
            <person name="Chen Y."/>
            <person name="Xu X."/>
            <person name="Zhang Y."/>
            <person name="Luo S."/>
            <person name="Chen H."/>
            <person name="Gao J."/>
            <person name="Mao Z."/>
            <person name="Pires J.C."/>
            <person name="Luo M."/>
            <person name="Kudrna D."/>
            <person name="Wing R.A."/>
            <person name="Meyers B.C."/>
            <person name="Yi K."/>
            <person name="Kong H."/>
            <person name="Lavrijsen P."/>
            <person name="Sunseri F."/>
            <person name="Falavigna A."/>
            <person name="Ye Y."/>
            <person name="Leebens-Mack J.H."/>
            <person name="Chen G."/>
        </authorList>
    </citation>
    <scope>NUCLEOTIDE SEQUENCE [LARGE SCALE GENOMIC DNA]</scope>
    <source>
        <strain evidence="3">cv. DH0086</strain>
    </source>
</reference>
<feature type="compositionally biased region" description="Acidic residues" evidence="1">
    <location>
        <begin position="47"/>
        <end position="60"/>
    </location>
</feature>
<gene>
    <name evidence="2" type="ORF">A4U43_C02F12830</name>
</gene>
<feature type="compositionally biased region" description="Basic and acidic residues" evidence="1">
    <location>
        <begin position="35"/>
        <end position="45"/>
    </location>
</feature>
<name>A0A5P1FLY2_ASPOF</name>